<keyword evidence="3 5" id="KW-1133">Transmembrane helix</keyword>
<name>A0ABW5DXL7_9PROT</name>
<evidence type="ECO:0000313" key="6">
    <source>
        <dbReference type="EMBL" id="MFD2265518.1"/>
    </source>
</evidence>
<dbReference type="InterPro" id="IPR009760">
    <property type="entry name" value="DUF1328"/>
</dbReference>
<keyword evidence="1" id="KW-1003">Cell membrane</keyword>
<gene>
    <name evidence="6" type="ORF">ACFSM5_21630</name>
</gene>
<keyword evidence="4 5" id="KW-0472">Membrane</keyword>
<accession>A0ABW5DXL7</accession>
<comment type="caution">
    <text evidence="6">The sequence shown here is derived from an EMBL/GenBank/DDBJ whole genome shotgun (WGS) entry which is preliminary data.</text>
</comment>
<proteinExistence type="predicted"/>
<dbReference type="Proteomes" id="UP001597295">
    <property type="component" value="Unassembled WGS sequence"/>
</dbReference>
<organism evidence="6 7">
    <name type="scientific">Lacibacterium aquatile</name>
    <dbReference type="NCBI Taxonomy" id="1168082"/>
    <lineage>
        <taxon>Bacteria</taxon>
        <taxon>Pseudomonadati</taxon>
        <taxon>Pseudomonadota</taxon>
        <taxon>Alphaproteobacteria</taxon>
        <taxon>Rhodospirillales</taxon>
        <taxon>Rhodospirillaceae</taxon>
    </lineage>
</organism>
<evidence type="ECO:0000256" key="2">
    <source>
        <dbReference type="ARBA" id="ARBA00022692"/>
    </source>
</evidence>
<evidence type="ECO:0000256" key="5">
    <source>
        <dbReference type="SAM" id="Phobius"/>
    </source>
</evidence>
<dbReference type="RefSeq" id="WP_379878942.1">
    <property type="nucleotide sequence ID" value="NZ_JBHUIP010000016.1"/>
</dbReference>
<dbReference type="EMBL" id="JBHUIP010000016">
    <property type="protein sequence ID" value="MFD2265518.1"/>
    <property type="molecule type" value="Genomic_DNA"/>
</dbReference>
<keyword evidence="2 5" id="KW-0812">Transmembrane</keyword>
<evidence type="ECO:0000256" key="3">
    <source>
        <dbReference type="ARBA" id="ARBA00022989"/>
    </source>
</evidence>
<dbReference type="PIRSF" id="PIRSF036466">
    <property type="entry name" value="UCP036466"/>
    <property type="match status" value="1"/>
</dbReference>
<evidence type="ECO:0000256" key="4">
    <source>
        <dbReference type="ARBA" id="ARBA00023136"/>
    </source>
</evidence>
<feature type="transmembrane region" description="Helical" evidence="5">
    <location>
        <begin position="29"/>
        <end position="51"/>
    </location>
</feature>
<protein>
    <submittedName>
        <fullName evidence="6">DUF1328 domain-containing protein</fullName>
    </submittedName>
</protein>
<sequence>MISWAFTSLVIALVSAFFGFSGLMASIAGIAQIAAGVFGLLFLVGAVTAALRGPSPIS</sequence>
<evidence type="ECO:0000313" key="7">
    <source>
        <dbReference type="Proteomes" id="UP001597295"/>
    </source>
</evidence>
<evidence type="ECO:0000256" key="1">
    <source>
        <dbReference type="ARBA" id="ARBA00022475"/>
    </source>
</evidence>
<keyword evidence="7" id="KW-1185">Reference proteome</keyword>
<reference evidence="7" key="1">
    <citation type="journal article" date="2019" name="Int. J. Syst. Evol. Microbiol.">
        <title>The Global Catalogue of Microorganisms (GCM) 10K type strain sequencing project: providing services to taxonomists for standard genome sequencing and annotation.</title>
        <authorList>
            <consortium name="The Broad Institute Genomics Platform"/>
            <consortium name="The Broad Institute Genome Sequencing Center for Infectious Disease"/>
            <person name="Wu L."/>
            <person name="Ma J."/>
        </authorList>
    </citation>
    <scope>NUCLEOTIDE SEQUENCE [LARGE SCALE GENOMIC DNA]</scope>
    <source>
        <strain evidence="7">CGMCC 1.19062</strain>
    </source>
</reference>